<comment type="caution">
    <text evidence="3">The sequence shown here is derived from an EMBL/GenBank/DDBJ whole genome shotgun (WGS) entry which is preliminary data.</text>
</comment>
<sequence length="168" mass="19475">MERKETQLEIFQNVGCLAKVQVSMPKRVKIGPKTVDYVFIGYAKSGKACRFLIHKFKHLDINENTIIESDNAEFFENIYPYKTRNEQSSGGSKRPRDKLSENVQNDENPRCSTRQRMSTSFELDFVTFLLENEPQTFKEAMASTYSSFWKEALDSEIDSILSNHEINL</sequence>
<dbReference type="AlphaFoldDB" id="A0A2G3A9C5"/>
<feature type="domain" description="Retroviral polymerase SH3-like" evidence="2">
    <location>
        <begin position="16"/>
        <end position="85"/>
    </location>
</feature>
<dbReference type="EMBL" id="AYRZ02000002">
    <property type="protein sequence ID" value="PHT90810.1"/>
    <property type="molecule type" value="Genomic_DNA"/>
</dbReference>
<dbReference type="InterPro" id="IPR057670">
    <property type="entry name" value="SH3_retrovirus"/>
</dbReference>
<organism evidence="3 4">
    <name type="scientific">Capsicum annuum</name>
    <name type="common">Capsicum pepper</name>
    <dbReference type="NCBI Taxonomy" id="4072"/>
    <lineage>
        <taxon>Eukaryota</taxon>
        <taxon>Viridiplantae</taxon>
        <taxon>Streptophyta</taxon>
        <taxon>Embryophyta</taxon>
        <taxon>Tracheophyta</taxon>
        <taxon>Spermatophyta</taxon>
        <taxon>Magnoliopsida</taxon>
        <taxon>eudicotyledons</taxon>
        <taxon>Gunneridae</taxon>
        <taxon>Pentapetalae</taxon>
        <taxon>asterids</taxon>
        <taxon>lamiids</taxon>
        <taxon>Solanales</taxon>
        <taxon>Solanaceae</taxon>
        <taxon>Solanoideae</taxon>
        <taxon>Capsiceae</taxon>
        <taxon>Capsicum</taxon>
    </lineage>
</organism>
<reference evidence="3 4" key="1">
    <citation type="journal article" date="2014" name="Nat. Genet.">
        <title>Genome sequence of the hot pepper provides insights into the evolution of pungency in Capsicum species.</title>
        <authorList>
            <person name="Kim S."/>
            <person name="Park M."/>
            <person name="Yeom S.I."/>
            <person name="Kim Y.M."/>
            <person name="Lee J.M."/>
            <person name="Lee H.A."/>
            <person name="Seo E."/>
            <person name="Choi J."/>
            <person name="Cheong K."/>
            <person name="Kim K.T."/>
            <person name="Jung K."/>
            <person name="Lee G.W."/>
            <person name="Oh S.K."/>
            <person name="Bae C."/>
            <person name="Kim S.B."/>
            <person name="Lee H.Y."/>
            <person name="Kim S.Y."/>
            <person name="Kim M.S."/>
            <person name="Kang B.C."/>
            <person name="Jo Y.D."/>
            <person name="Yang H.B."/>
            <person name="Jeong H.J."/>
            <person name="Kang W.H."/>
            <person name="Kwon J.K."/>
            <person name="Shin C."/>
            <person name="Lim J.Y."/>
            <person name="Park J.H."/>
            <person name="Huh J.H."/>
            <person name="Kim J.S."/>
            <person name="Kim B.D."/>
            <person name="Cohen O."/>
            <person name="Paran I."/>
            <person name="Suh M.C."/>
            <person name="Lee S.B."/>
            <person name="Kim Y.K."/>
            <person name="Shin Y."/>
            <person name="Noh S.J."/>
            <person name="Park J."/>
            <person name="Seo Y.S."/>
            <person name="Kwon S.Y."/>
            <person name="Kim H.A."/>
            <person name="Park J.M."/>
            <person name="Kim H.J."/>
            <person name="Choi S.B."/>
            <person name="Bosland P.W."/>
            <person name="Reeves G."/>
            <person name="Jo S.H."/>
            <person name="Lee B.W."/>
            <person name="Cho H.T."/>
            <person name="Choi H.S."/>
            <person name="Lee M.S."/>
            <person name="Yu Y."/>
            <person name="Do Choi Y."/>
            <person name="Park B.S."/>
            <person name="van Deynze A."/>
            <person name="Ashrafi H."/>
            <person name="Hill T."/>
            <person name="Kim W.T."/>
            <person name="Pai H.S."/>
            <person name="Ahn H.K."/>
            <person name="Yeam I."/>
            <person name="Giovannoni J.J."/>
            <person name="Rose J.K."/>
            <person name="Sorensen I."/>
            <person name="Lee S.J."/>
            <person name="Kim R.W."/>
            <person name="Choi I.Y."/>
            <person name="Choi B.S."/>
            <person name="Lim J.S."/>
            <person name="Lee Y.H."/>
            <person name="Choi D."/>
        </authorList>
    </citation>
    <scope>NUCLEOTIDE SEQUENCE [LARGE SCALE GENOMIC DNA]</scope>
    <source>
        <strain evidence="4">cv. CM334</strain>
    </source>
</reference>
<evidence type="ECO:0000313" key="4">
    <source>
        <dbReference type="Proteomes" id="UP000222542"/>
    </source>
</evidence>
<dbReference type="STRING" id="4072.A0A2G3A9C5"/>
<proteinExistence type="predicted"/>
<evidence type="ECO:0000256" key="1">
    <source>
        <dbReference type="SAM" id="MobiDB-lite"/>
    </source>
</evidence>
<dbReference type="Proteomes" id="UP000222542">
    <property type="component" value="Unassembled WGS sequence"/>
</dbReference>
<reference evidence="3 4" key="2">
    <citation type="journal article" date="2017" name="Genome Biol.">
        <title>New reference genome sequences of hot pepper reveal the massive evolution of plant disease-resistance genes by retroduplication.</title>
        <authorList>
            <person name="Kim S."/>
            <person name="Park J."/>
            <person name="Yeom S.I."/>
            <person name="Kim Y.M."/>
            <person name="Seo E."/>
            <person name="Kim K.T."/>
            <person name="Kim M.S."/>
            <person name="Lee J.M."/>
            <person name="Cheong K."/>
            <person name="Shin H.S."/>
            <person name="Kim S.B."/>
            <person name="Han K."/>
            <person name="Lee J."/>
            <person name="Park M."/>
            <person name="Lee H.A."/>
            <person name="Lee H.Y."/>
            <person name="Lee Y."/>
            <person name="Oh S."/>
            <person name="Lee J.H."/>
            <person name="Choi E."/>
            <person name="Choi E."/>
            <person name="Lee S.E."/>
            <person name="Jeon J."/>
            <person name="Kim H."/>
            <person name="Choi G."/>
            <person name="Song H."/>
            <person name="Lee J."/>
            <person name="Lee S.C."/>
            <person name="Kwon J.K."/>
            <person name="Lee H.Y."/>
            <person name="Koo N."/>
            <person name="Hong Y."/>
            <person name="Kim R.W."/>
            <person name="Kang W.H."/>
            <person name="Huh J.H."/>
            <person name="Kang B.C."/>
            <person name="Yang T.J."/>
            <person name="Lee Y.H."/>
            <person name="Bennetzen J.L."/>
            <person name="Choi D."/>
        </authorList>
    </citation>
    <scope>NUCLEOTIDE SEQUENCE [LARGE SCALE GENOMIC DNA]</scope>
    <source>
        <strain evidence="4">cv. CM334</strain>
    </source>
</reference>
<keyword evidence="4" id="KW-1185">Reference proteome</keyword>
<accession>A0A2G3A9C5</accession>
<feature type="region of interest" description="Disordered" evidence="1">
    <location>
        <begin position="84"/>
        <end position="113"/>
    </location>
</feature>
<evidence type="ECO:0000313" key="3">
    <source>
        <dbReference type="EMBL" id="PHT90810.1"/>
    </source>
</evidence>
<protein>
    <recommendedName>
        <fullName evidence="2">Retroviral polymerase SH3-like domain-containing protein</fullName>
    </recommendedName>
</protein>
<feature type="compositionally biased region" description="Polar residues" evidence="1">
    <location>
        <begin position="101"/>
        <end position="113"/>
    </location>
</feature>
<name>A0A2G3A9C5_CAPAN</name>
<gene>
    <name evidence="3" type="ORF">T459_05923</name>
</gene>
<dbReference type="Gramene" id="PHT90810">
    <property type="protein sequence ID" value="PHT90810"/>
    <property type="gene ID" value="T459_05923"/>
</dbReference>
<evidence type="ECO:0000259" key="2">
    <source>
        <dbReference type="Pfam" id="PF25597"/>
    </source>
</evidence>
<dbReference type="Pfam" id="PF25597">
    <property type="entry name" value="SH3_retrovirus"/>
    <property type="match status" value="1"/>
</dbReference>